<dbReference type="GO" id="GO:0004867">
    <property type="term" value="F:serine-type endopeptidase inhibitor activity"/>
    <property type="evidence" value="ECO:0007669"/>
    <property type="project" value="UniProtKB-KW"/>
</dbReference>
<dbReference type="Pfam" id="PF01826">
    <property type="entry name" value="TIL"/>
    <property type="match status" value="2"/>
</dbReference>
<protein>
    <submittedName>
        <fullName evidence="7">Follistatin-like domain-containing protein</fullName>
    </submittedName>
</protein>
<sequence>MYKILVAILSAVALIDAVPYTTPRPLRTCATVHCQDRYVCIMENNQAKCVPYSTQTCDEVLCSPGYHCLMRHGQPTCFITMSNNCDSKICPDGKVCREQQCFSPPCNSVCVDPGHGRLHFVAIADTCTANETFETCGESSEKSCEQPLLTSYNDKCNVNRCPCKDGFFRKGGADGQCVSREQCKRACDSNEEWKECSSCEGNCSQPNPICPSRCLPPKCQCKDGYVRHLSTRKCVLPHSNQC</sequence>
<feature type="domain" description="Follistatin-like" evidence="5">
    <location>
        <begin position="56"/>
        <end position="78"/>
    </location>
</feature>
<proteinExistence type="predicted"/>
<feature type="signal peptide" evidence="4">
    <location>
        <begin position="1"/>
        <end position="17"/>
    </location>
</feature>
<dbReference type="PANTHER" id="PTHR23259:SF70">
    <property type="entry name" value="ACCESSORY GLAND PROTEIN ACP62F-RELATED"/>
    <property type="match status" value="1"/>
</dbReference>
<dbReference type="InterPro" id="IPR002919">
    <property type="entry name" value="TIL_dom"/>
</dbReference>
<dbReference type="InterPro" id="IPR051368">
    <property type="entry name" value="SerProtInhib-TIL_Domain"/>
</dbReference>
<dbReference type="PANTHER" id="PTHR23259">
    <property type="entry name" value="RIDDLE"/>
    <property type="match status" value="1"/>
</dbReference>
<reference evidence="7" key="1">
    <citation type="submission" date="2022-11" db="UniProtKB">
        <authorList>
            <consortium name="WormBaseParasite"/>
        </authorList>
    </citation>
    <scope>IDENTIFICATION</scope>
</reference>
<dbReference type="Proteomes" id="UP000887540">
    <property type="component" value="Unplaced"/>
</dbReference>
<dbReference type="SMART" id="SM00274">
    <property type="entry name" value="FOLN"/>
    <property type="match status" value="3"/>
</dbReference>
<dbReference type="Gene3D" id="2.10.25.10">
    <property type="entry name" value="Laminin"/>
    <property type="match status" value="2"/>
</dbReference>
<evidence type="ECO:0000256" key="1">
    <source>
        <dbReference type="ARBA" id="ARBA00022690"/>
    </source>
</evidence>
<organism evidence="6 7">
    <name type="scientific">Acrobeloides nanus</name>
    <dbReference type="NCBI Taxonomy" id="290746"/>
    <lineage>
        <taxon>Eukaryota</taxon>
        <taxon>Metazoa</taxon>
        <taxon>Ecdysozoa</taxon>
        <taxon>Nematoda</taxon>
        <taxon>Chromadorea</taxon>
        <taxon>Rhabditida</taxon>
        <taxon>Tylenchina</taxon>
        <taxon>Cephalobomorpha</taxon>
        <taxon>Cephaloboidea</taxon>
        <taxon>Cephalobidae</taxon>
        <taxon>Acrobeloides</taxon>
    </lineage>
</organism>
<accession>A0A914E0R0</accession>
<keyword evidence="3" id="KW-1015">Disulfide bond</keyword>
<dbReference type="SUPFAM" id="SSF57567">
    <property type="entry name" value="Serine protease inhibitors"/>
    <property type="match status" value="2"/>
</dbReference>
<keyword evidence="4" id="KW-0732">Signal</keyword>
<dbReference type="WBParaSite" id="ACRNAN_scaffold5148.g9382.t1">
    <property type="protein sequence ID" value="ACRNAN_scaffold5148.g9382.t1"/>
    <property type="gene ID" value="ACRNAN_scaffold5148.g9382"/>
</dbReference>
<evidence type="ECO:0000259" key="5">
    <source>
        <dbReference type="SMART" id="SM00274"/>
    </source>
</evidence>
<feature type="domain" description="Follistatin-like" evidence="5">
    <location>
        <begin position="84"/>
        <end position="107"/>
    </location>
</feature>
<feature type="chain" id="PRO_5038091727" evidence="4">
    <location>
        <begin position="18"/>
        <end position="242"/>
    </location>
</feature>
<dbReference type="InterPro" id="IPR036084">
    <property type="entry name" value="Ser_inhib-like_sf"/>
</dbReference>
<name>A0A914E0R0_9BILA</name>
<keyword evidence="1" id="KW-0646">Protease inhibitor</keyword>
<dbReference type="AlphaFoldDB" id="A0A914E0R0"/>
<feature type="domain" description="Follistatin-like" evidence="5">
    <location>
        <begin position="28"/>
        <end position="50"/>
    </location>
</feature>
<dbReference type="InterPro" id="IPR003645">
    <property type="entry name" value="Fol_N"/>
</dbReference>
<keyword evidence="6" id="KW-1185">Reference proteome</keyword>
<evidence type="ECO:0000313" key="6">
    <source>
        <dbReference type="Proteomes" id="UP000887540"/>
    </source>
</evidence>
<evidence type="ECO:0000313" key="7">
    <source>
        <dbReference type="WBParaSite" id="ACRNAN_scaffold5148.g9382.t1"/>
    </source>
</evidence>
<keyword evidence="2" id="KW-0722">Serine protease inhibitor</keyword>
<dbReference type="CDD" id="cd19941">
    <property type="entry name" value="TIL"/>
    <property type="match status" value="2"/>
</dbReference>
<evidence type="ECO:0000256" key="3">
    <source>
        <dbReference type="ARBA" id="ARBA00023157"/>
    </source>
</evidence>
<evidence type="ECO:0000256" key="4">
    <source>
        <dbReference type="SAM" id="SignalP"/>
    </source>
</evidence>
<evidence type="ECO:0000256" key="2">
    <source>
        <dbReference type="ARBA" id="ARBA00022900"/>
    </source>
</evidence>